<dbReference type="AlphaFoldDB" id="A0A3R6ZNE4"/>
<evidence type="ECO:0000313" key="1">
    <source>
        <dbReference type="EMBL" id="RHY28123.1"/>
    </source>
</evidence>
<protein>
    <submittedName>
        <fullName evidence="1">Uncharacterized protein</fullName>
    </submittedName>
</protein>
<dbReference type="Proteomes" id="UP000285060">
    <property type="component" value="Unassembled WGS sequence"/>
</dbReference>
<name>A0A3R6ZNE4_9STRA</name>
<comment type="caution">
    <text evidence="1">The sequence shown here is derived from an EMBL/GenBank/DDBJ whole genome shotgun (WGS) entry which is preliminary data.</text>
</comment>
<reference evidence="1 2" key="1">
    <citation type="submission" date="2018-08" db="EMBL/GenBank/DDBJ databases">
        <title>Aphanomyces genome sequencing and annotation.</title>
        <authorList>
            <person name="Minardi D."/>
            <person name="Oidtmann B."/>
            <person name="Van Der Giezen M."/>
            <person name="Studholme D.J."/>
        </authorList>
    </citation>
    <scope>NUCLEOTIDE SEQUENCE [LARGE SCALE GENOMIC DNA]</scope>
    <source>
        <strain evidence="1 2">NJM0002</strain>
    </source>
</reference>
<dbReference type="EMBL" id="QUSY01000641">
    <property type="protein sequence ID" value="RHY28123.1"/>
    <property type="molecule type" value="Genomic_DNA"/>
</dbReference>
<sequence>MLAEFAQLGTLTSSMKTSFESTCSQDPAASGCILKELVRSGDADHIQAAMKAHPVVFGTKLRMLAKPEPASLVALTHLRLLNRWMRATWGSSVPFATLYRNVSNHQFALHTLPTDLKSILASSSLEGFKSGDPSDCTVLLCHEADSLLAQTELLLGSIVPCYYSHDTTINAATSEPVLALPVHEGGRYLSSSNLYSILLDSALGVTLQRALVALLQPLDTARTKRAHTDTAMDTSDTAKETLSDWSRNMDTEVRLRSACSFSVLPSTQVMFHSSSPWLVQGNLEEQWSNATTG</sequence>
<evidence type="ECO:0000313" key="2">
    <source>
        <dbReference type="Proteomes" id="UP000285060"/>
    </source>
</evidence>
<accession>A0A3R6ZNE4</accession>
<gene>
    <name evidence="1" type="ORF">DYB32_006237</name>
</gene>
<organism evidence="1 2">
    <name type="scientific">Aphanomyces invadans</name>
    <dbReference type="NCBI Taxonomy" id="157072"/>
    <lineage>
        <taxon>Eukaryota</taxon>
        <taxon>Sar</taxon>
        <taxon>Stramenopiles</taxon>
        <taxon>Oomycota</taxon>
        <taxon>Saprolegniomycetes</taxon>
        <taxon>Saprolegniales</taxon>
        <taxon>Verrucalvaceae</taxon>
        <taxon>Aphanomyces</taxon>
    </lineage>
</organism>
<proteinExistence type="predicted"/>
<keyword evidence="2" id="KW-1185">Reference proteome</keyword>
<dbReference type="VEuPathDB" id="FungiDB:H310_14395"/>